<evidence type="ECO:0000313" key="2">
    <source>
        <dbReference type="Proteomes" id="UP001501842"/>
    </source>
</evidence>
<dbReference type="RefSeq" id="WP_344454496.1">
    <property type="nucleotide sequence ID" value="NZ_BAAATZ010000029.1"/>
</dbReference>
<name>A0ABN3UNP7_9ACTN</name>
<accession>A0ABN3UNP7</accession>
<sequence>MEVDRATESLPAVRRKLLAYLDFTNRGQTGPDGVMPRVVITVPDARRQAAVVGLLGELGNLPPALFTVVRFDRAVPFLTALCADGSA</sequence>
<reference evidence="1 2" key="1">
    <citation type="journal article" date="2019" name="Int. J. Syst. Evol. Microbiol.">
        <title>The Global Catalogue of Microorganisms (GCM) 10K type strain sequencing project: providing services to taxonomists for standard genome sequencing and annotation.</title>
        <authorList>
            <consortium name="The Broad Institute Genomics Platform"/>
            <consortium name="The Broad Institute Genome Sequencing Center for Infectious Disease"/>
            <person name="Wu L."/>
            <person name="Ma J."/>
        </authorList>
    </citation>
    <scope>NUCLEOTIDE SEQUENCE [LARGE SCALE GENOMIC DNA]</scope>
    <source>
        <strain evidence="1 2">JCM 8201</strain>
    </source>
</reference>
<organism evidence="1 2">
    <name type="scientific">Actinocorallia aurantiaca</name>
    <dbReference type="NCBI Taxonomy" id="46204"/>
    <lineage>
        <taxon>Bacteria</taxon>
        <taxon>Bacillati</taxon>
        <taxon>Actinomycetota</taxon>
        <taxon>Actinomycetes</taxon>
        <taxon>Streptosporangiales</taxon>
        <taxon>Thermomonosporaceae</taxon>
        <taxon>Actinocorallia</taxon>
    </lineage>
</organism>
<keyword evidence="2" id="KW-1185">Reference proteome</keyword>
<comment type="caution">
    <text evidence="1">The sequence shown here is derived from an EMBL/GenBank/DDBJ whole genome shotgun (WGS) entry which is preliminary data.</text>
</comment>
<dbReference type="EMBL" id="BAAATZ010000029">
    <property type="protein sequence ID" value="GAA2734109.1"/>
    <property type="molecule type" value="Genomic_DNA"/>
</dbReference>
<evidence type="ECO:0000313" key="1">
    <source>
        <dbReference type="EMBL" id="GAA2734109.1"/>
    </source>
</evidence>
<proteinExistence type="predicted"/>
<dbReference type="Proteomes" id="UP001501842">
    <property type="component" value="Unassembled WGS sequence"/>
</dbReference>
<gene>
    <name evidence="1" type="ORF">GCM10010439_55680</name>
</gene>
<protein>
    <submittedName>
        <fullName evidence="1">Uncharacterized protein</fullName>
    </submittedName>
</protein>